<evidence type="ECO:0000259" key="3">
    <source>
        <dbReference type="Pfam" id="PF13649"/>
    </source>
</evidence>
<dbReference type="Pfam" id="PF13649">
    <property type="entry name" value="Methyltransf_25"/>
    <property type="match status" value="1"/>
</dbReference>
<gene>
    <name evidence="4" type="ORF">MSBR3_2959</name>
</gene>
<dbReference type="STRING" id="1434107.MSBR3_2959"/>
<dbReference type="HOGENOM" id="CLU_080966_0_0_2"/>
<dbReference type="Proteomes" id="UP000033066">
    <property type="component" value="Chromosome"/>
</dbReference>
<keyword evidence="5" id="KW-1185">Reference proteome</keyword>
<feature type="domain" description="Methyltransferase" evidence="3">
    <location>
        <begin position="42"/>
        <end position="136"/>
    </location>
</feature>
<dbReference type="RefSeq" id="WP_080942341.1">
    <property type="nucleotide sequence ID" value="NZ_CP009517.1"/>
</dbReference>
<dbReference type="InterPro" id="IPR029063">
    <property type="entry name" value="SAM-dependent_MTases_sf"/>
</dbReference>
<accession>A0A0E3SPB5</accession>
<proteinExistence type="predicted"/>
<dbReference type="InterPro" id="IPR051052">
    <property type="entry name" value="Diverse_substrate_MTase"/>
</dbReference>
<reference evidence="4" key="1">
    <citation type="submission" date="2014-07" db="EMBL/GenBank/DDBJ databases">
        <title>Methanogenic archaea and the global carbon cycle.</title>
        <authorList>
            <person name="Henriksen J.R."/>
            <person name="Luke J."/>
            <person name="Reinhart S."/>
            <person name="Benedict M.N."/>
            <person name="Youngblut N.D."/>
            <person name="Metcalf M.E."/>
            <person name="Whitaker R.J."/>
            <person name="Metcalf W.W."/>
        </authorList>
    </citation>
    <scope>NUCLEOTIDE SEQUENCE [LARGE SCALE GENOMIC DNA]</scope>
    <source>
        <strain evidence="4">3</strain>
    </source>
</reference>
<dbReference type="AlphaFoldDB" id="A0A0E3SPB5"/>
<dbReference type="SUPFAM" id="SSF53335">
    <property type="entry name" value="S-adenosyl-L-methionine-dependent methyltransferases"/>
    <property type="match status" value="1"/>
</dbReference>
<evidence type="ECO:0000256" key="1">
    <source>
        <dbReference type="ARBA" id="ARBA00022603"/>
    </source>
</evidence>
<dbReference type="InterPro" id="IPR041698">
    <property type="entry name" value="Methyltransf_25"/>
</dbReference>
<evidence type="ECO:0000313" key="5">
    <source>
        <dbReference type="Proteomes" id="UP000033066"/>
    </source>
</evidence>
<keyword evidence="2" id="KW-0808">Transferase</keyword>
<organism evidence="4 5">
    <name type="scientific">Methanosarcina barkeri 3</name>
    <dbReference type="NCBI Taxonomy" id="1434107"/>
    <lineage>
        <taxon>Archaea</taxon>
        <taxon>Methanobacteriati</taxon>
        <taxon>Methanobacteriota</taxon>
        <taxon>Stenosarchaea group</taxon>
        <taxon>Methanomicrobia</taxon>
        <taxon>Methanosarcinales</taxon>
        <taxon>Methanosarcinaceae</taxon>
        <taxon>Methanosarcina</taxon>
    </lineage>
</organism>
<dbReference type="GO" id="GO:0008168">
    <property type="term" value="F:methyltransferase activity"/>
    <property type="evidence" value="ECO:0007669"/>
    <property type="project" value="UniProtKB-KW"/>
</dbReference>
<evidence type="ECO:0000313" key="4">
    <source>
        <dbReference type="EMBL" id="AKB83537.1"/>
    </source>
</evidence>
<dbReference type="PANTHER" id="PTHR44942:SF4">
    <property type="entry name" value="METHYLTRANSFERASE TYPE 11 DOMAIN-CONTAINING PROTEIN"/>
    <property type="match status" value="1"/>
</dbReference>
<sequence length="268" mass="30790">MGYDSTLFYGTYEYYAKYRPNVPEEAVQIIVEQFDIKPVDRILDIGCGTCQMAIAMDGKCNEMVCLDSDLEMLKQAKKEMERMNLKQKIILVNCYAEDLMKRKNGLGIFKLATICRAFHWMDQNKVLTDLDSLISEDGGIAIISDGSFWTGEEEWQHAVKKVVQKYLGEERRAGKGIFKESPEPWENIISRSAFSVVESKEIEIVRTWTVESIIGWLFSSSFASPKYFGNRIKTFKKDINETLLSINPGGIFNEHDYFNLILASRPRK</sequence>
<dbReference type="GeneID" id="24790600"/>
<keyword evidence="1 4" id="KW-0489">Methyltransferase</keyword>
<dbReference type="OrthoDB" id="57427at2157"/>
<dbReference type="PATRIC" id="fig|1434107.4.peg.3749"/>
<dbReference type="GO" id="GO:0032259">
    <property type="term" value="P:methylation"/>
    <property type="evidence" value="ECO:0007669"/>
    <property type="project" value="UniProtKB-KW"/>
</dbReference>
<dbReference type="Gene3D" id="3.40.50.150">
    <property type="entry name" value="Vaccinia Virus protein VP39"/>
    <property type="match status" value="1"/>
</dbReference>
<protein>
    <submittedName>
        <fullName evidence="4">SAM-dependent methyltransferase</fullName>
    </submittedName>
</protein>
<dbReference type="CDD" id="cd02440">
    <property type="entry name" value="AdoMet_MTases"/>
    <property type="match status" value="1"/>
</dbReference>
<dbReference type="KEGG" id="mbak:MSBR3_2959"/>
<name>A0A0E3SPB5_METBA</name>
<evidence type="ECO:0000256" key="2">
    <source>
        <dbReference type="ARBA" id="ARBA00022679"/>
    </source>
</evidence>
<dbReference type="EMBL" id="CP009517">
    <property type="protein sequence ID" value="AKB83537.1"/>
    <property type="molecule type" value="Genomic_DNA"/>
</dbReference>
<dbReference type="PANTHER" id="PTHR44942">
    <property type="entry name" value="METHYLTRANSF_11 DOMAIN-CONTAINING PROTEIN"/>
    <property type="match status" value="1"/>
</dbReference>